<name>A0ABQ1VQC9_9BACL</name>
<feature type="chain" id="PRO_5046967177" description="Sporulation protein" evidence="2">
    <location>
        <begin position="25"/>
        <end position="309"/>
    </location>
</feature>
<protein>
    <recommendedName>
        <fullName evidence="5">Sporulation protein</fullName>
    </recommendedName>
</protein>
<dbReference type="Pfam" id="PF09580">
    <property type="entry name" value="Spore_YhcN_YlaJ"/>
    <property type="match status" value="1"/>
</dbReference>
<dbReference type="RefSeq" id="WP_120463294.1">
    <property type="nucleotide sequence ID" value="NZ_BMIW01000004.1"/>
</dbReference>
<gene>
    <name evidence="3" type="ORF">GCM10010913_08860</name>
</gene>
<proteinExistence type="predicted"/>
<feature type="compositionally biased region" description="Polar residues" evidence="1">
    <location>
        <begin position="282"/>
        <end position="303"/>
    </location>
</feature>
<accession>A0ABQ1VQC9</accession>
<feature type="compositionally biased region" description="Low complexity" evidence="1">
    <location>
        <begin position="135"/>
        <end position="147"/>
    </location>
</feature>
<feature type="region of interest" description="Disordered" evidence="1">
    <location>
        <begin position="128"/>
        <end position="147"/>
    </location>
</feature>
<keyword evidence="4" id="KW-1185">Reference proteome</keyword>
<evidence type="ECO:0000313" key="3">
    <source>
        <dbReference type="EMBL" id="GGF89691.1"/>
    </source>
</evidence>
<sequence>MRGHKIISLSLSAALIAGMVSITGCGTTTKNNNVRTQSLRQTEHRYDVNSVKPGNRMFTRSAGHGTTQRIHSLKSSPILSNKISGLADVRTAHVLVSDRDAYVALTLHDNNGVNRSSGISAKGLGNPLNSTGISRTRGTGMNGITNGTRGGTGAYGMNGTYGTNGLHGVNTNGLNGTYGTYNTNMGGTRGGTMNRSMSPFSTNTNNNTGTVRDHVPQHVKDEITQKIKKTAPHIQNVYISSDPDFVTEAGGYTTQSRDGASLNGSISNFERIVERIFPGRTGTMTGPSGYTPSGVNNTTTDGYRTNMHR</sequence>
<evidence type="ECO:0000256" key="2">
    <source>
        <dbReference type="SAM" id="SignalP"/>
    </source>
</evidence>
<keyword evidence="2" id="KW-0732">Signal</keyword>
<dbReference type="Proteomes" id="UP000608420">
    <property type="component" value="Unassembled WGS sequence"/>
</dbReference>
<evidence type="ECO:0008006" key="5">
    <source>
        <dbReference type="Google" id="ProtNLM"/>
    </source>
</evidence>
<evidence type="ECO:0000256" key="1">
    <source>
        <dbReference type="SAM" id="MobiDB-lite"/>
    </source>
</evidence>
<comment type="caution">
    <text evidence="3">The sequence shown here is derived from an EMBL/GenBank/DDBJ whole genome shotgun (WGS) entry which is preliminary data.</text>
</comment>
<evidence type="ECO:0000313" key="4">
    <source>
        <dbReference type="Proteomes" id="UP000608420"/>
    </source>
</evidence>
<reference evidence="4" key="1">
    <citation type="journal article" date="2019" name="Int. J. Syst. Evol. Microbiol.">
        <title>The Global Catalogue of Microorganisms (GCM) 10K type strain sequencing project: providing services to taxonomists for standard genome sequencing and annotation.</title>
        <authorList>
            <consortium name="The Broad Institute Genomics Platform"/>
            <consortium name="The Broad Institute Genome Sequencing Center for Infectious Disease"/>
            <person name="Wu L."/>
            <person name="Ma J."/>
        </authorList>
    </citation>
    <scope>NUCLEOTIDE SEQUENCE [LARGE SCALE GENOMIC DNA]</scope>
    <source>
        <strain evidence="4">CGMCC 1.15420</strain>
    </source>
</reference>
<dbReference type="PROSITE" id="PS51257">
    <property type="entry name" value="PROKAR_LIPOPROTEIN"/>
    <property type="match status" value="1"/>
</dbReference>
<dbReference type="InterPro" id="IPR019076">
    <property type="entry name" value="Spore_lipoprot_YhcN/YlaJ-like"/>
</dbReference>
<organism evidence="3 4">
    <name type="scientific">Paenibacillus aceti</name>
    <dbReference type="NCBI Taxonomy" id="1820010"/>
    <lineage>
        <taxon>Bacteria</taxon>
        <taxon>Bacillati</taxon>
        <taxon>Bacillota</taxon>
        <taxon>Bacilli</taxon>
        <taxon>Bacillales</taxon>
        <taxon>Paenibacillaceae</taxon>
        <taxon>Paenibacillus</taxon>
    </lineage>
</organism>
<feature type="region of interest" description="Disordered" evidence="1">
    <location>
        <begin position="279"/>
        <end position="309"/>
    </location>
</feature>
<feature type="signal peptide" evidence="2">
    <location>
        <begin position="1"/>
        <end position="24"/>
    </location>
</feature>
<dbReference type="EMBL" id="BMIW01000004">
    <property type="protein sequence ID" value="GGF89691.1"/>
    <property type="molecule type" value="Genomic_DNA"/>
</dbReference>